<evidence type="ECO:0000259" key="2">
    <source>
        <dbReference type="PROSITE" id="PS50879"/>
    </source>
</evidence>
<evidence type="ECO:0000313" key="3">
    <source>
        <dbReference type="EMBL" id="POS84676.1"/>
    </source>
</evidence>
<dbReference type="Pfam" id="PF00075">
    <property type="entry name" value="RNase_H"/>
    <property type="match status" value="1"/>
</dbReference>
<evidence type="ECO:0000256" key="1">
    <source>
        <dbReference type="SAM" id="MobiDB-lite"/>
    </source>
</evidence>
<sequence length="490" mass="55675">MAQTRRKFAGPPIIHVKVKSTLTQPVRQIDILRKTLLKRRTIEEHKEWDSISIEQYASLDIPDDVNEQEVQRCLIRATNTAPGIDGIQIEILRACWDSIKKAVLLLYRKCIELGQENALSFDPEKTELQHFTQAPRPKEYPGISFEAKEVEANQVTRWLGIWLDRKLSFLIHCQKWAAKAVKACVIPTALFGAEVWWPGDSILSWSSGRQKELKNRHSWLLSYLRKPLVSGIRAILPAYRTTPIPALHWESAIPPVAILLARIRLRYSLRIQTLDQKHPMRRKAYGRANLLPKSFDTESTGNDDIPIRTNLVIQLASHDIHLYTDSSCYPGDKAVGRYVVYQAQVKIAAEDFPIDRKVEPTDTEIFAIHTGLMTCLSKAMTNFVSNIIIYCDNKTVIDILEGIIYKTSRKEVYKIRKIQAEWTQRVRLAHIAIGDVFRQTIPGHSRNNGNEEADSLAKAGAQRASQTQMTDNSSHLAVKKMGLSSESGTH</sequence>
<dbReference type="InterPro" id="IPR036397">
    <property type="entry name" value="RNaseH_sf"/>
</dbReference>
<dbReference type="InterPro" id="IPR012337">
    <property type="entry name" value="RNaseH-like_sf"/>
</dbReference>
<proteinExistence type="predicted"/>
<organism evidence="3 4">
    <name type="scientific">Erysiphe pulchra</name>
    <dbReference type="NCBI Taxonomy" id="225359"/>
    <lineage>
        <taxon>Eukaryota</taxon>
        <taxon>Fungi</taxon>
        <taxon>Dikarya</taxon>
        <taxon>Ascomycota</taxon>
        <taxon>Pezizomycotina</taxon>
        <taxon>Leotiomycetes</taxon>
        <taxon>Erysiphales</taxon>
        <taxon>Erysiphaceae</taxon>
        <taxon>Erysiphe</taxon>
    </lineage>
</organism>
<dbReference type="Proteomes" id="UP000237438">
    <property type="component" value="Unassembled WGS sequence"/>
</dbReference>
<dbReference type="GO" id="GO:0004523">
    <property type="term" value="F:RNA-DNA hybrid ribonuclease activity"/>
    <property type="evidence" value="ECO:0007669"/>
    <property type="project" value="InterPro"/>
</dbReference>
<dbReference type="AlphaFoldDB" id="A0A2S4PRN7"/>
<evidence type="ECO:0000313" key="4">
    <source>
        <dbReference type="Proteomes" id="UP000237438"/>
    </source>
</evidence>
<dbReference type="SUPFAM" id="SSF53098">
    <property type="entry name" value="Ribonuclease H-like"/>
    <property type="match status" value="1"/>
</dbReference>
<dbReference type="OrthoDB" id="4842715at2759"/>
<reference evidence="3 4" key="1">
    <citation type="submission" date="2017-10" db="EMBL/GenBank/DDBJ databases">
        <title>Development of genomic resources for the powdery mildew, Erysiphe pulchra.</title>
        <authorList>
            <person name="Wadl P.A."/>
            <person name="Mack B.M."/>
            <person name="Moore G."/>
            <person name="Beltz S.B."/>
        </authorList>
    </citation>
    <scope>NUCLEOTIDE SEQUENCE [LARGE SCALE GENOMIC DNA]</scope>
    <source>
        <strain evidence="3">Cflorida</strain>
    </source>
</reference>
<feature type="compositionally biased region" description="Polar residues" evidence="1">
    <location>
        <begin position="463"/>
        <end position="475"/>
    </location>
</feature>
<comment type="caution">
    <text evidence="3">The sequence shown here is derived from an EMBL/GenBank/DDBJ whole genome shotgun (WGS) entry which is preliminary data.</text>
</comment>
<dbReference type="GO" id="GO:0003676">
    <property type="term" value="F:nucleic acid binding"/>
    <property type="evidence" value="ECO:0007669"/>
    <property type="project" value="InterPro"/>
</dbReference>
<feature type="region of interest" description="Disordered" evidence="1">
    <location>
        <begin position="442"/>
        <end position="490"/>
    </location>
</feature>
<feature type="domain" description="RNase H type-1" evidence="2">
    <location>
        <begin position="316"/>
        <end position="462"/>
    </location>
</feature>
<dbReference type="EMBL" id="PEDP01000910">
    <property type="protein sequence ID" value="POS84676.1"/>
    <property type="molecule type" value="Genomic_DNA"/>
</dbReference>
<name>A0A2S4PRN7_9PEZI</name>
<protein>
    <recommendedName>
        <fullName evidence="2">RNase H type-1 domain-containing protein</fullName>
    </recommendedName>
</protein>
<dbReference type="InterPro" id="IPR002156">
    <property type="entry name" value="RNaseH_domain"/>
</dbReference>
<dbReference type="PROSITE" id="PS50879">
    <property type="entry name" value="RNASE_H_1"/>
    <property type="match status" value="1"/>
</dbReference>
<gene>
    <name evidence="3" type="ORF">EPUL_004472</name>
</gene>
<keyword evidence="4" id="KW-1185">Reference proteome</keyword>
<accession>A0A2S4PRN7</accession>
<dbReference type="PANTHER" id="PTHR33481:SF1">
    <property type="entry name" value="ENDONUCLEASE_EXONUCLEASE_PHOSPHATASE DOMAIN-CONTAINING PROTEIN-RELATED"/>
    <property type="match status" value="1"/>
</dbReference>
<dbReference type="PANTHER" id="PTHR33481">
    <property type="entry name" value="REVERSE TRANSCRIPTASE"/>
    <property type="match status" value="1"/>
</dbReference>
<dbReference type="Gene3D" id="3.30.420.10">
    <property type="entry name" value="Ribonuclease H-like superfamily/Ribonuclease H"/>
    <property type="match status" value="1"/>
</dbReference>